<dbReference type="GeneID" id="79316976"/>
<dbReference type="SUPFAM" id="SSF54637">
    <property type="entry name" value="Thioesterase/thiol ester dehydrase-isomerase"/>
    <property type="match status" value="1"/>
</dbReference>
<dbReference type="AlphaFoldDB" id="A0ABD6AF93"/>
<proteinExistence type="predicted"/>
<dbReference type="Gene3D" id="3.10.129.10">
    <property type="entry name" value="Hotdog Thioesterase"/>
    <property type="match status" value="1"/>
</dbReference>
<evidence type="ECO:0000313" key="3">
    <source>
        <dbReference type="Proteomes" id="UP001596547"/>
    </source>
</evidence>
<dbReference type="InterPro" id="IPR052342">
    <property type="entry name" value="MCH/BMMD"/>
</dbReference>
<evidence type="ECO:0000313" key="2">
    <source>
        <dbReference type="EMBL" id="MFC7318836.1"/>
    </source>
</evidence>
<dbReference type="RefSeq" id="WP_276306329.1">
    <property type="nucleotide sequence ID" value="NZ_CP119993.1"/>
</dbReference>
<feature type="domain" description="MaoC-like" evidence="1">
    <location>
        <begin position="11"/>
        <end position="117"/>
    </location>
</feature>
<dbReference type="EMBL" id="JBHTBF010000003">
    <property type="protein sequence ID" value="MFC7318836.1"/>
    <property type="molecule type" value="Genomic_DNA"/>
</dbReference>
<sequence>MIEQRVYESFEIGEKYVTHGRTVTDSDIRAFIGATGSTDPIHIDREYAATHPLVDDVVAQGTLLLGIADGFFVDAVATDAALAMNYGHDRVRYLGAVSPGDSVHATVEITGKARRDEDWGLITANVELINQNDETVLTDTHRLLVASEENGAL</sequence>
<protein>
    <submittedName>
        <fullName evidence="2">MaoC family dehydratase</fullName>
    </submittedName>
</protein>
<comment type="caution">
    <text evidence="2">The sequence shown here is derived from an EMBL/GenBank/DDBJ whole genome shotgun (WGS) entry which is preliminary data.</text>
</comment>
<dbReference type="PANTHER" id="PTHR43664:SF1">
    <property type="entry name" value="BETA-METHYLMALYL-COA DEHYDRATASE"/>
    <property type="match status" value="1"/>
</dbReference>
<accession>A0ABD6AF93</accession>
<dbReference type="InterPro" id="IPR002539">
    <property type="entry name" value="MaoC-like_dom"/>
</dbReference>
<dbReference type="Proteomes" id="UP001596547">
    <property type="component" value="Unassembled WGS sequence"/>
</dbReference>
<organism evidence="2 3">
    <name type="scientific">Halomarina halobia</name>
    <dbReference type="NCBI Taxonomy" id="3033386"/>
    <lineage>
        <taxon>Archaea</taxon>
        <taxon>Methanobacteriati</taxon>
        <taxon>Methanobacteriota</taxon>
        <taxon>Stenosarchaea group</taxon>
        <taxon>Halobacteria</taxon>
        <taxon>Halobacteriales</taxon>
        <taxon>Natronomonadaceae</taxon>
        <taxon>Halomarina</taxon>
    </lineage>
</organism>
<evidence type="ECO:0000259" key="1">
    <source>
        <dbReference type="Pfam" id="PF01575"/>
    </source>
</evidence>
<dbReference type="InterPro" id="IPR029069">
    <property type="entry name" value="HotDog_dom_sf"/>
</dbReference>
<keyword evidence="3" id="KW-1185">Reference proteome</keyword>
<dbReference type="PANTHER" id="PTHR43664">
    <property type="entry name" value="MONOAMINE OXIDASE-RELATED"/>
    <property type="match status" value="1"/>
</dbReference>
<name>A0ABD6AF93_9EURY</name>
<gene>
    <name evidence="2" type="ORF">ACFQPE_18830</name>
</gene>
<dbReference type="Pfam" id="PF01575">
    <property type="entry name" value="MaoC_dehydratas"/>
    <property type="match status" value="1"/>
</dbReference>
<reference evidence="2 3" key="1">
    <citation type="journal article" date="2019" name="Int. J. Syst. Evol. Microbiol.">
        <title>The Global Catalogue of Microorganisms (GCM) 10K type strain sequencing project: providing services to taxonomists for standard genome sequencing and annotation.</title>
        <authorList>
            <consortium name="The Broad Institute Genomics Platform"/>
            <consortium name="The Broad Institute Genome Sequencing Center for Infectious Disease"/>
            <person name="Wu L."/>
            <person name="Ma J."/>
        </authorList>
    </citation>
    <scope>NUCLEOTIDE SEQUENCE [LARGE SCALE GENOMIC DNA]</scope>
    <source>
        <strain evidence="2 3">PSR21</strain>
    </source>
</reference>